<reference evidence="1 2" key="1">
    <citation type="submission" date="2019-01" db="EMBL/GenBank/DDBJ databases">
        <title>Bacillus sp. M5HDSG1-1, whole genome shotgun sequence.</title>
        <authorList>
            <person name="Tuo L."/>
        </authorList>
    </citation>
    <scope>NUCLEOTIDE SEQUENCE [LARGE SCALE GENOMIC DNA]</scope>
    <source>
        <strain evidence="1 2">M5HDSG1-1</strain>
    </source>
</reference>
<keyword evidence="2" id="KW-1185">Reference proteome</keyword>
<evidence type="ECO:0000313" key="1">
    <source>
        <dbReference type="EMBL" id="RVT58528.1"/>
    </source>
</evidence>
<gene>
    <name evidence="1" type="ORF">EM808_21640</name>
</gene>
<accession>A0A3S2X690</accession>
<sequence length="149" mass="17503">MKTEKVALNYALMIEQVKSNDVNDEEILMALAKGNIAFFREFGRGLPDWEALFTFYQNNRNKLEQLLKGEYEISFLTKGTLKRFLLFKFGLQEGKDYKDRGEILAGLILSHEDYENLMKNIARNWVVNILEHAEEKVRFNIELRIKPVI</sequence>
<protein>
    <submittedName>
        <fullName evidence="1">Uncharacterized protein</fullName>
    </submittedName>
</protein>
<name>A0A3S2X690_9BACI</name>
<proteinExistence type="predicted"/>
<organism evidence="1 2">
    <name type="scientific">Niallia taxi</name>
    <dbReference type="NCBI Taxonomy" id="2499688"/>
    <lineage>
        <taxon>Bacteria</taxon>
        <taxon>Bacillati</taxon>
        <taxon>Bacillota</taxon>
        <taxon>Bacilli</taxon>
        <taxon>Bacillales</taxon>
        <taxon>Bacillaceae</taxon>
        <taxon>Niallia</taxon>
    </lineage>
</organism>
<evidence type="ECO:0000313" key="2">
    <source>
        <dbReference type="Proteomes" id="UP000288024"/>
    </source>
</evidence>
<dbReference type="EMBL" id="RZTZ01000012">
    <property type="protein sequence ID" value="RVT58528.1"/>
    <property type="molecule type" value="Genomic_DNA"/>
</dbReference>
<dbReference type="AlphaFoldDB" id="A0A3S2X690"/>
<comment type="caution">
    <text evidence="1">The sequence shown here is derived from an EMBL/GenBank/DDBJ whole genome shotgun (WGS) entry which is preliminary data.</text>
</comment>
<dbReference type="RefSeq" id="WP_127740693.1">
    <property type="nucleotide sequence ID" value="NZ_CAJCKN010000012.1"/>
</dbReference>
<dbReference type="Proteomes" id="UP000288024">
    <property type="component" value="Unassembled WGS sequence"/>
</dbReference>